<evidence type="ECO:0000256" key="3">
    <source>
        <dbReference type="SAM" id="MobiDB-lite"/>
    </source>
</evidence>
<keyword evidence="1" id="KW-0862">Zinc</keyword>
<feature type="compositionally biased region" description="Polar residues" evidence="3">
    <location>
        <begin position="159"/>
        <end position="195"/>
    </location>
</feature>
<dbReference type="STRING" id="946122.A0A0C2XKZ3"/>
<reference evidence="5 6" key="1">
    <citation type="submission" date="2014-04" db="EMBL/GenBank/DDBJ databases">
        <title>Evolutionary Origins and Diversification of the Mycorrhizal Mutualists.</title>
        <authorList>
            <consortium name="DOE Joint Genome Institute"/>
            <consortium name="Mycorrhizal Genomics Consortium"/>
            <person name="Kohler A."/>
            <person name="Kuo A."/>
            <person name="Nagy L.G."/>
            <person name="Floudas D."/>
            <person name="Copeland A."/>
            <person name="Barry K.W."/>
            <person name="Cichocki N."/>
            <person name="Veneault-Fourrey C."/>
            <person name="LaButti K."/>
            <person name="Lindquist E.A."/>
            <person name="Lipzen A."/>
            <person name="Lundell T."/>
            <person name="Morin E."/>
            <person name="Murat C."/>
            <person name="Riley R."/>
            <person name="Ohm R."/>
            <person name="Sun H."/>
            <person name="Tunlid A."/>
            <person name="Henrissat B."/>
            <person name="Grigoriev I.V."/>
            <person name="Hibbett D.S."/>
            <person name="Martin F."/>
        </authorList>
    </citation>
    <scope>NUCLEOTIDE SEQUENCE [LARGE SCALE GENOMIC DNA]</scope>
    <source>
        <strain evidence="5 6">Koide BX008</strain>
    </source>
</reference>
<dbReference type="GO" id="GO:0008270">
    <property type="term" value="F:zinc ion binding"/>
    <property type="evidence" value="ECO:0007669"/>
    <property type="project" value="UniProtKB-KW"/>
</dbReference>
<dbReference type="EMBL" id="KN818225">
    <property type="protein sequence ID" value="KIL69758.1"/>
    <property type="molecule type" value="Genomic_DNA"/>
</dbReference>
<keyword evidence="2" id="KW-0175">Coiled coil</keyword>
<feature type="compositionally biased region" description="Basic and acidic residues" evidence="3">
    <location>
        <begin position="363"/>
        <end position="375"/>
    </location>
</feature>
<feature type="region of interest" description="Disordered" evidence="3">
    <location>
        <begin position="348"/>
        <end position="386"/>
    </location>
</feature>
<name>A0A0C2XKZ3_AMAMK</name>
<feature type="zinc finger region" description="C3H1-type" evidence="1">
    <location>
        <begin position="4"/>
        <end position="38"/>
    </location>
</feature>
<feature type="coiled-coil region" evidence="2">
    <location>
        <begin position="270"/>
        <end position="297"/>
    </location>
</feature>
<dbReference type="HOGENOM" id="CLU_444076_0_0_1"/>
<evidence type="ECO:0000313" key="5">
    <source>
        <dbReference type="EMBL" id="KIL69758.1"/>
    </source>
</evidence>
<dbReference type="InParanoid" id="A0A0C2XKZ3"/>
<gene>
    <name evidence="5" type="ORF">M378DRAFT_7570</name>
</gene>
<dbReference type="InterPro" id="IPR000571">
    <property type="entry name" value="Znf_CCCH"/>
</dbReference>
<dbReference type="OrthoDB" id="2749714at2759"/>
<feature type="compositionally biased region" description="Basic and acidic residues" evidence="3">
    <location>
        <begin position="125"/>
        <end position="139"/>
    </location>
</feature>
<evidence type="ECO:0000256" key="1">
    <source>
        <dbReference type="PROSITE-ProRule" id="PRU00723"/>
    </source>
</evidence>
<sequence>MAYQKRSKRCHFFDEYGGPVGTGCSKGVENCPFVHPTEPLWDRLRPVAPVYPRRRTGHPRSPDRLRRSPTPLADRISPRRASTSDRSTTFSSRYRSPSPIPRSPISPKASRPGPSFAAPASKPVPTKDNKESNELRVRADSIASSVPSHSHKGEPPIPKQSTAHIHQLQDQNSTNTRRLTSTMSASSNLQQSTASFPPLPAPPALLSVKKLLPRAELTTEQKRQVWTEYIQLLADNIQQGSEAKKLEGDISLLERILSLSSEESVAGARKATVGTKLAALNAQLKELENKKQGTFSRITAAENWPVPPIGDNQDKEALSKVAAYHEELSQCVEKINSLLARSASVIPSDASVGDAGRPPKRRRTDDGGKEERQEPPARASPDVSEEMRDRVLKFHESMTTIQNYQTTLRNDLTAEYKEYIDAKMEDAVKDAATSVEAAEEKFKVLESNIKLSDNDLEELAVDIEKLMLDNQAFGTQIAETNQTITDTIASITQLQQRQLELTNRRDQQGKAIEALQAAVAAHTARPTSPPISPVLPPIDYIVQAVHDPLLDAARSAIKPLLTSTKEDIEGLLKERHAEMYQTLWSRLGLTLKVVDALSARIGPSGSSSSVDASTS</sequence>
<organism evidence="5 6">
    <name type="scientific">Amanita muscaria (strain Koide BX008)</name>
    <dbReference type="NCBI Taxonomy" id="946122"/>
    <lineage>
        <taxon>Eukaryota</taxon>
        <taxon>Fungi</taxon>
        <taxon>Dikarya</taxon>
        <taxon>Basidiomycota</taxon>
        <taxon>Agaricomycotina</taxon>
        <taxon>Agaricomycetes</taxon>
        <taxon>Agaricomycetidae</taxon>
        <taxon>Agaricales</taxon>
        <taxon>Pluteineae</taxon>
        <taxon>Amanitaceae</taxon>
        <taxon>Amanita</taxon>
    </lineage>
</organism>
<keyword evidence="1" id="KW-0863">Zinc-finger</keyword>
<dbReference type="PROSITE" id="PS50103">
    <property type="entry name" value="ZF_C3H1"/>
    <property type="match status" value="1"/>
</dbReference>
<feature type="coiled-coil region" evidence="2">
    <location>
        <begin position="428"/>
        <end position="455"/>
    </location>
</feature>
<dbReference type="AlphaFoldDB" id="A0A0C2XKZ3"/>
<dbReference type="Gene3D" id="1.10.287.1490">
    <property type="match status" value="1"/>
</dbReference>
<evidence type="ECO:0000313" key="6">
    <source>
        <dbReference type="Proteomes" id="UP000054549"/>
    </source>
</evidence>
<accession>A0A0C2XKZ3</accession>
<feature type="compositionally biased region" description="Low complexity" evidence="3">
    <location>
        <begin position="79"/>
        <end position="97"/>
    </location>
</feature>
<proteinExistence type="predicted"/>
<keyword evidence="1" id="KW-0479">Metal-binding</keyword>
<feature type="domain" description="C3H1-type" evidence="4">
    <location>
        <begin position="4"/>
        <end position="38"/>
    </location>
</feature>
<evidence type="ECO:0000259" key="4">
    <source>
        <dbReference type="PROSITE" id="PS50103"/>
    </source>
</evidence>
<dbReference type="Proteomes" id="UP000054549">
    <property type="component" value="Unassembled WGS sequence"/>
</dbReference>
<protein>
    <recommendedName>
        <fullName evidence="4">C3H1-type domain-containing protein</fullName>
    </recommendedName>
</protein>
<feature type="region of interest" description="Disordered" evidence="3">
    <location>
        <begin position="51"/>
        <end position="200"/>
    </location>
</feature>
<keyword evidence="6" id="KW-1185">Reference proteome</keyword>
<evidence type="ECO:0000256" key="2">
    <source>
        <dbReference type="SAM" id="Coils"/>
    </source>
</evidence>